<evidence type="ECO:0000259" key="8">
    <source>
        <dbReference type="PROSITE" id="PS50850"/>
    </source>
</evidence>
<dbReference type="AlphaFoldDB" id="A0A7S3K5Q6"/>
<dbReference type="Gene3D" id="1.20.1250.20">
    <property type="entry name" value="MFS general substrate transporter like domains"/>
    <property type="match status" value="2"/>
</dbReference>
<dbReference type="InterPro" id="IPR001958">
    <property type="entry name" value="Tet-R_TetA/multi-R_MdtG-like"/>
</dbReference>
<evidence type="ECO:0000256" key="7">
    <source>
        <dbReference type="SAM" id="Phobius"/>
    </source>
</evidence>
<name>A0A7S3K5Q6_9STRA</name>
<evidence type="ECO:0000256" key="3">
    <source>
        <dbReference type="ARBA" id="ARBA00022475"/>
    </source>
</evidence>
<dbReference type="GO" id="GO:0022857">
    <property type="term" value="F:transmembrane transporter activity"/>
    <property type="evidence" value="ECO:0007669"/>
    <property type="project" value="InterPro"/>
</dbReference>
<dbReference type="PROSITE" id="PS50850">
    <property type="entry name" value="MFS"/>
    <property type="match status" value="1"/>
</dbReference>
<feature type="transmembrane region" description="Helical" evidence="7">
    <location>
        <begin position="154"/>
        <end position="175"/>
    </location>
</feature>
<protein>
    <recommendedName>
        <fullName evidence="8">Major facilitator superfamily (MFS) profile domain-containing protein</fullName>
    </recommendedName>
</protein>
<evidence type="ECO:0000256" key="5">
    <source>
        <dbReference type="ARBA" id="ARBA00022989"/>
    </source>
</evidence>
<comment type="subcellular location">
    <subcellularLocation>
        <location evidence="1">Cell membrane</location>
        <topology evidence="1">Multi-pass membrane protein</topology>
    </subcellularLocation>
</comment>
<reference evidence="9" key="1">
    <citation type="submission" date="2021-01" db="EMBL/GenBank/DDBJ databases">
        <authorList>
            <person name="Corre E."/>
            <person name="Pelletier E."/>
            <person name="Niang G."/>
            <person name="Scheremetjew M."/>
            <person name="Finn R."/>
            <person name="Kale V."/>
            <person name="Holt S."/>
            <person name="Cochrane G."/>
            <person name="Meng A."/>
            <person name="Brown T."/>
            <person name="Cohen L."/>
        </authorList>
    </citation>
    <scope>NUCLEOTIDE SEQUENCE</scope>
    <source>
        <strain evidence="9">CCMP1510</strain>
    </source>
</reference>
<feature type="transmembrane region" description="Helical" evidence="7">
    <location>
        <begin position="320"/>
        <end position="342"/>
    </location>
</feature>
<proteinExistence type="predicted"/>
<evidence type="ECO:0000256" key="1">
    <source>
        <dbReference type="ARBA" id="ARBA00004651"/>
    </source>
</evidence>
<dbReference type="EMBL" id="HBIJ01022415">
    <property type="protein sequence ID" value="CAE0373830.1"/>
    <property type="molecule type" value="Transcribed_RNA"/>
</dbReference>
<accession>A0A7S3K5Q6</accession>
<keyword evidence="5 7" id="KW-1133">Transmembrane helix</keyword>
<dbReference type="GO" id="GO:0005886">
    <property type="term" value="C:plasma membrane"/>
    <property type="evidence" value="ECO:0007669"/>
    <property type="project" value="UniProtKB-SubCell"/>
</dbReference>
<feature type="transmembrane region" description="Helical" evidence="7">
    <location>
        <begin position="295"/>
        <end position="314"/>
    </location>
</feature>
<dbReference type="InterPro" id="IPR050171">
    <property type="entry name" value="MFS_Transporters"/>
</dbReference>
<feature type="transmembrane region" description="Helical" evidence="7">
    <location>
        <begin position="446"/>
        <end position="464"/>
    </location>
</feature>
<organism evidence="9">
    <name type="scientific">Aureoumbra lagunensis</name>
    <dbReference type="NCBI Taxonomy" id="44058"/>
    <lineage>
        <taxon>Eukaryota</taxon>
        <taxon>Sar</taxon>
        <taxon>Stramenopiles</taxon>
        <taxon>Ochrophyta</taxon>
        <taxon>Pelagophyceae</taxon>
        <taxon>Pelagomonadales</taxon>
        <taxon>Aureoumbra</taxon>
    </lineage>
</organism>
<feature type="transmembrane region" description="Helical" evidence="7">
    <location>
        <begin position="111"/>
        <end position="133"/>
    </location>
</feature>
<dbReference type="InterPro" id="IPR011701">
    <property type="entry name" value="MFS"/>
</dbReference>
<dbReference type="PANTHER" id="PTHR23517">
    <property type="entry name" value="RESISTANCE PROTEIN MDTM, PUTATIVE-RELATED-RELATED"/>
    <property type="match status" value="1"/>
</dbReference>
<evidence type="ECO:0000256" key="2">
    <source>
        <dbReference type="ARBA" id="ARBA00022448"/>
    </source>
</evidence>
<feature type="transmembrane region" description="Helical" evidence="7">
    <location>
        <begin position="246"/>
        <end position="264"/>
    </location>
</feature>
<feature type="transmembrane region" description="Helical" evidence="7">
    <location>
        <begin position="85"/>
        <end position="105"/>
    </location>
</feature>
<feature type="transmembrane region" description="Helical" evidence="7">
    <location>
        <begin position="354"/>
        <end position="377"/>
    </location>
</feature>
<feature type="domain" description="Major facilitator superfamily (MFS) profile" evidence="8">
    <location>
        <begin position="86"/>
        <end position="468"/>
    </location>
</feature>
<feature type="transmembrane region" description="Helical" evidence="7">
    <location>
        <begin position="383"/>
        <end position="405"/>
    </location>
</feature>
<evidence type="ECO:0000256" key="4">
    <source>
        <dbReference type="ARBA" id="ARBA00022692"/>
    </source>
</evidence>
<dbReference type="PRINTS" id="PR01035">
    <property type="entry name" value="TCRTETA"/>
</dbReference>
<keyword evidence="3" id="KW-1003">Cell membrane</keyword>
<dbReference type="InterPro" id="IPR036259">
    <property type="entry name" value="MFS_trans_sf"/>
</dbReference>
<feature type="transmembrane region" description="Helical" evidence="7">
    <location>
        <begin position="214"/>
        <end position="234"/>
    </location>
</feature>
<dbReference type="SUPFAM" id="SSF103473">
    <property type="entry name" value="MFS general substrate transporter"/>
    <property type="match status" value="1"/>
</dbReference>
<keyword evidence="6 7" id="KW-0472">Membrane</keyword>
<dbReference type="Pfam" id="PF07690">
    <property type="entry name" value="MFS_1"/>
    <property type="match status" value="1"/>
</dbReference>
<keyword evidence="4 7" id="KW-0812">Transmembrane</keyword>
<evidence type="ECO:0000256" key="6">
    <source>
        <dbReference type="ARBA" id="ARBA00023136"/>
    </source>
</evidence>
<sequence length="468" mass="48207">MNKMNPAKEIWRMYGARQLLIEKATRKRYPKQWVQTGSWVKEKNGLKSSIHRKSTIVAKNGERGHFIYDSPILLALQSVPNQYRMGLAVISSAQGALNFGFGVIVPVLPTFAASTLGLGATGVGFVLAVPALMRVALNATAGRLSDRIGRIPMMTFGEFIAALGIIGTGISGGFLDMVCARSVLGVGGAAATAGSSAWTADLTSLRSVRPHRGVIMGTMGAITSASWVLGPAVGGLLCDLVGQTNLFAGVGFLATTCSIAYAFCVPEVEKSHLSTHLINKQQNTQSLFSYPLQRAAIIANAALAANYAVALSVLPLQYTIIANASTLEIGCLFSAMAGMGILGGPISGAVSDRYGRAFVVAPGLTICALGNLALAAAPDANTFIIAALILGAGEAVAAPAISAASADAAPSHRRSEALALSRTATDLVFVALPPIMGLAADGYGGYLPFTAVSAASALAAMHAAKCLR</sequence>
<dbReference type="InterPro" id="IPR020846">
    <property type="entry name" value="MFS_dom"/>
</dbReference>
<gene>
    <name evidence="9" type="ORF">ALAG00032_LOCUS14632</name>
</gene>
<evidence type="ECO:0000313" key="9">
    <source>
        <dbReference type="EMBL" id="CAE0373830.1"/>
    </source>
</evidence>
<keyword evidence="2" id="KW-0813">Transport</keyword>